<keyword evidence="2" id="KW-1185">Reference proteome</keyword>
<protein>
    <recommendedName>
        <fullName evidence="3">Altered inheritance of mitochondria protein 36, mitochondrial</fullName>
    </recommendedName>
</protein>
<dbReference type="AlphaFoldDB" id="A0A1E5RPC8"/>
<proteinExistence type="predicted"/>
<accession>A0A1E5RPC8</accession>
<comment type="caution">
    <text evidence="1">The sequence shown here is derived from an EMBL/GenBank/DDBJ whole genome shotgun (WGS) entry which is preliminary data.</text>
</comment>
<dbReference type="EMBL" id="LPNN01000004">
    <property type="protein sequence ID" value="OEJ88755.1"/>
    <property type="molecule type" value="Genomic_DNA"/>
</dbReference>
<reference evidence="2" key="1">
    <citation type="journal article" date="2016" name="Genome Announc.">
        <title>Genome sequences of three species of Hanseniaspora isolated from spontaneous wine fermentations.</title>
        <authorList>
            <person name="Sternes P.R."/>
            <person name="Lee D."/>
            <person name="Kutyna D.R."/>
            <person name="Borneman A.R."/>
        </authorList>
    </citation>
    <scope>NUCLEOTIDE SEQUENCE [LARGE SCALE GENOMIC DNA]</scope>
    <source>
        <strain evidence="2">AWRI3580</strain>
    </source>
</reference>
<evidence type="ECO:0000313" key="1">
    <source>
        <dbReference type="EMBL" id="OEJ88755.1"/>
    </source>
</evidence>
<sequence length="252" mass="29359">MFAKSSLSKLSNQSFILKSFKRSFSVRKPLLNKEFHGKANVLPNSFAKRIALLSVLSMAGACVYLDQHMEILDRFYHPQGHNSDERVTKRKIAKLNVLKHDNIIPKNINFVFCEDLPEQAKNEKLYIVDIIKMMDYYVNEDVEGRYSKFIKDFMKAQNIDSLELLTKRTPPGFVSFLINKYITTNISGDFNGSPLKSENLYITNAQLMSLDEIFKFEIDYSLVNKLYLKKENKDLNEDMIEYFDTVNKITYL</sequence>
<evidence type="ECO:0000313" key="2">
    <source>
        <dbReference type="Proteomes" id="UP000095358"/>
    </source>
</evidence>
<organism evidence="1 2">
    <name type="scientific">Hanseniaspora uvarum</name>
    <name type="common">Yeast</name>
    <name type="synonym">Kloeckera apiculata</name>
    <dbReference type="NCBI Taxonomy" id="29833"/>
    <lineage>
        <taxon>Eukaryota</taxon>
        <taxon>Fungi</taxon>
        <taxon>Dikarya</taxon>
        <taxon>Ascomycota</taxon>
        <taxon>Saccharomycotina</taxon>
        <taxon>Saccharomycetes</taxon>
        <taxon>Saccharomycodales</taxon>
        <taxon>Saccharomycodaceae</taxon>
        <taxon>Hanseniaspora</taxon>
    </lineage>
</organism>
<evidence type="ECO:0008006" key="3">
    <source>
        <dbReference type="Google" id="ProtNLM"/>
    </source>
</evidence>
<dbReference type="OrthoDB" id="4081130at2759"/>
<dbReference type="VEuPathDB" id="FungiDB:AWRI3580_g1896"/>
<gene>
    <name evidence="1" type="ORF">AWRI3580_g1896</name>
</gene>
<name>A0A1E5RPC8_HANUV</name>
<dbReference type="Proteomes" id="UP000095358">
    <property type="component" value="Unassembled WGS sequence"/>
</dbReference>